<comment type="subunit">
    <text evidence="6">Component of the lipopolysaccharide transport and assembly complex. Interacts with LptD.</text>
</comment>
<dbReference type="HAMAP" id="MF_01186">
    <property type="entry name" value="LPS_assembly_LptE"/>
    <property type="match status" value="1"/>
</dbReference>
<keyword evidence="5 6" id="KW-0449">Lipoprotein</keyword>
<organism evidence="7 8">
    <name type="scientific">Variovorax dokdonensis</name>
    <dbReference type="NCBI Taxonomy" id="344883"/>
    <lineage>
        <taxon>Bacteria</taxon>
        <taxon>Pseudomonadati</taxon>
        <taxon>Pseudomonadota</taxon>
        <taxon>Betaproteobacteria</taxon>
        <taxon>Burkholderiales</taxon>
        <taxon>Comamonadaceae</taxon>
        <taxon>Variovorax</taxon>
    </lineage>
</organism>
<comment type="similarity">
    <text evidence="6">Belongs to the LptE lipoprotein family.</text>
</comment>
<accession>A0ABT7NAA0</accession>
<dbReference type="PANTHER" id="PTHR38098">
    <property type="entry name" value="LPS-ASSEMBLY LIPOPROTEIN LPTE"/>
    <property type="match status" value="1"/>
</dbReference>
<evidence type="ECO:0000256" key="4">
    <source>
        <dbReference type="ARBA" id="ARBA00023237"/>
    </source>
</evidence>
<dbReference type="EMBL" id="JASZYV010000002">
    <property type="protein sequence ID" value="MDM0044854.1"/>
    <property type="molecule type" value="Genomic_DNA"/>
</dbReference>
<protein>
    <recommendedName>
        <fullName evidence="6">LPS-assembly lipoprotein LptE</fullName>
    </recommendedName>
</protein>
<evidence type="ECO:0000313" key="8">
    <source>
        <dbReference type="Proteomes" id="UP001174908"/>
    </source>
</evidence>
<keyword evidence="4 6" id="KW-0998">Cell outer membrane</keyword>
<evidence type="ECO:0000256" key="2">
    <source>
        <dbReference type="ARBA" id="ARBA00023136"/>
    </source>
</evidence>
<dbReference type="PANTHER" id="PTHR38098:SF1">
    <property type="entry name" value="LPS-ASSEMBLY LIPOPROTEIN LPTE"/>
    <property type="match status" value="1"/>
</dbReference>
<keyword evidence="2 6" id="KW-0472">Membrane</keyword>
<name>A0ABT7NAA0_9BURK</name>
<sequence>MASRCFDPSRRLLLAGGGAALVLAGCGFKLREAPNFAFRTLAMPDSSAYLKQLKRAIEVTGTLTTLPMTQANDAEAIFDMLGESRDQVVLSTNSAGQVREMQLFLKVRFKVRTPAGKEIIPPSEITQFRDITYNETAALAKENEVALLYRDMTTDVVQQTVRRLAAAKSL</sequence>
<dbReference type="Proteomes" id="UP001174908">
    <property type="component" value="Unassembled WGS sequence"/>
</dbReference>
<dbReference type="InterPro" id="IPR007485">
    <property type="entry name" value="LPS_assembly_LptE"/>
</dbReference>
<keyword evidence="1 6" id="KW-0732">Signal</keyword>
<reference evidence="7" key="1">
    <citation type="submission" date="2023-06" db="EMBL/GenBank/DDBJ databases">
        <authorList>
            <person name="Jiang Y."/>
            <person name="Liu Q."/>
        </authorList>
    </citation>
    <scope>NUCLEOTIDE SEQUENCE</scope>
    <source>
        <strain evidence="7">CGMCC 1.12089</strain>
    </source>
</reference>
<comment type="caution">
    <text evidence="7">The sequence shown here is derived from an EMBL/GenBank/DDBJ whole genome shotgun (WGS) entry which is preliminary data.</text>
</comment>
<evidence type="ECO:0000313" key="7">
    <source>
        <dbReference type="EMBL" id="MDM0044854.1"/>
    </source>
</evidence>
<proteinExistence type="inferred from homology"/>
<dbReference type="Pfam" id="PF04390">
    <property type="entry name" value="LptE"/>
    <property type="match status" value="1"/>
</dbReference>
<comment type="function">
    <text evidence="6">Together with LptD, is involved in the assembly of lipopolysaccharide (LPS) at the surface of the outer membrane. Required for the proper assembly of LptD. Binds LPS and may serve as the LPS recognition site at the outer membrane.</text>
</comment>
<keyword evidence="8" id="KW-1185">Reference proteome</keyword>
<keyword evidence="3 6" id="KW-0564">Palmitate</keyword>
<dbReference type="Gene3D" id="3.30.160.150">
    <property type="entry name" value="Lipoprotein like domain"/>
    <property type="match status" value="1"/>
</dbReference>
<dbReference type="PROSITE" id="PS51257">
    <property type="entry name" value="PROKAR_LIPOPROTEIN"/>
    <property type="match status" value="1"/>
</dbReference>
<evidence type="ECO:0000256" key="3">
    <source>
        <dbReference type="ARBA" id="ARBA00023139"/>
    </source>
</evidence>
<evidence type="ECO:0000256" key="6">
    <source>
        <dbReference type="HAMAP-Rule" id="MF_01186"/>
    </source>
</evidence>
<dbReference type="RefSeq" id="WP_286659965.1">
    <property type="nucleotide sequence ID" value="NZ_JASZYV010000002.1"/>
</dbReference>
<comment type="subcellular location">
    <subcellularLocation>
        <location evidence="6">Cell outer membrane</location>
        <topology evidence="6">Lipid-anchor</topology>
    </subcellularLocation>
</comment>
<evidence type="ECO:0000256" key="5">
    <source>
        <dbReference type="ARBA" id="ARBA00023288"/>
    </source>
</evidence>
<evidence type="ECO:0000256" key="1">
    <source>
        <dbReference type="ARBA" id="ARBA00022729"/>
    </source>
</evidence>
<gene>
    <name evidence="6 7" type="primary">lptE</name>
    <name evidence="7" type="ORF">QTH91_10195</name>
</gene>